<dbReference type="FunFam" id="3.40.50.300:FF:000179">
    <property type="entry name" value="ABC transporter G family member 34"/>
    <property type="match status" value="1"/>
</dbReference>
<evidence type="ECO:0000256" key="6">
    <source>
        <dbReference type="ARBA" id="ARBA00022741"/>
    </source>
</evidence>
<dbReference type="Gene3D" id="3.40.50.300">
    <property type="entry name" value="P-loop containing nucleotide triphosphate hydrolases"/>
    <property type="match status" value="2"/>
</dbReference>
<dbReference type="InterPro" id="IPR043926">
    <property type="entry name" value="ABCG_dom"/>
</dbReference>
<dbReference type="GO" id="GO:0005524">
    <property type="term" value="F:ATP binding"/>
    <property type="evidence" value="ECO:0007669"/>
    <property type="project" value="UniProtKB-KW"/>
</dbReference>
<dbReference type="SUPFAM" id="SSF52540">
    <property type="entry name" value="P-loop containing nucleoside triphosphate hydrolases"/>
    <property type="match status" value="2"/>
</dbReference>
<dbReference type="CDD" id="cd03232">
    <property type="entry name" value="ABCG_PDR_domain2"/>
    <property type="match status" value="1"/>
</dbReference>
<dbReference type="InterPro" id="IPR013525">
    <property type="entry name" value="ABC2_TM"/>
</dbReference>
<evidence type="ECO:0000256" key="2">
    <source>
        <dbReference type="ARBA" id="ARBA00006012"/>
    </source>
</evidence>
<dbReference type="RefSeq" id="XP_010926683.1">
    <property type="nucleotide sequence ID" value="XM_010928381.3"/>
</dbReference>
<feature type="transmembrane region" description="Helical" evidence="11">
    <location>
        <begin position="1216"/>
        <end position="1234"/>
    </location>
</feature>
<dbReference type="InParanoid" id="A0A6I9RI94"/>
<evidence type="ECO:0000256" key="8">
    <source>
        <dbReference type="ARBA" id="ARBA00022989"/>
    </source>
</evidence>
<feature type="transmembrane region" description="Helical" evidence="11">
    <location>
        <begin position="602"/>
        <end position="621"/>
    </location>
</feature>
<feature type="region of interest" description="Disordered" evidence="10">
    <location>
        <begin position="1"/>
        <end position="35"/>
    </location>
</feature>
<dbReference type="Pfam" id="PF01061">
    <property type="entry name" value="ABC2_membrane"/>
    <property type="match status" value="2"/>
</dbReference>
<evidence type="ECO:0000256" key="5">
    <source>
        <dbReference type="ARBA" id="ARBA00022737"/>
    </source>
</evidence>
<comment type="similarity">
    <text evidence="2">Belongs to the ABC transporter superfamily. ABCG family. PDR (TC 3.A.1.205) subfamily.</text>
</comment>
<feature type="transmembrane region" description="Helical" evidence="11">
    <location>
        <begin position="1390"/>
        <end position="1409"/>
    </location>
</feature>
<reference evidence="14" key="1">
    <citation type="submission" date="2025-08" db="UniProtKB">
        <authorList>
            <consortium name="RefSeq"/>
        </authorList>
    </citation>
    <scope>IDENTIFICATION</scope>
</reference>
<feature type="transmembrane region" description="Helical" evidence="11">
    <location>
        <begin position="531"/>
        <end position="552"/>
    </location>
</feature>
<dbReference type="InterPro" id="IPR013581">
    <property type="entry name" value="PDR_assoc"/>
</dbReference>
<dbReference type="InterPro" id="IPR003439">
    <property type="entry name" value="ABC_transporter-like_ATP-bd"/>
</dbReference>
<evidence type="ECO:0000313" key="14">
    <source>
        <dbReference type="RefSeq" id="XP_010926683.1"/>
    </source>
</evidence>
<proteinExistence type="inferred from homology"/>
<dbReference type="GO" id="GO:0140359">
    <property type="term" value="F:ABC-type transporter activity"/>
    <property type="evidence" value="ECO:0007669"/>
    <property type="project" value="InterPro"/>
</dbReference>
<dbReference type="Proteomes" id="UP000504607">
    <property type="component" value="Chromosome 7"/>
</dbReference>
<evidence type="ECO:0000256" key="4">
    <source>
        <dbReference type="ARBA" id="ARBA00022692"/>
    </source>
</evidence>
<feature type="transmembrane region" description="Helical" evidence="11">
    <location>
        <begin position="1329"/>
        <end position="1353"/>
    </location>
</feature>
<evidence type="ECO:0000259" key="12">
    <source>
        <dbReference type="PROSITE" id="PS50893"/>
    </source>
</evidence>
<feature type="transmembrane region" description="Helical" evidence="11">
    <location>
        <begin position="760"/>
        <end position="787"/>
    </location>
</feature>
<protein>
    <submittedName>
        <fullName evidence="14">Pleiotropic drug resistance protein 2</fullName>
    </submittedName>
</protein>
<keyword evidence="5" id="KW-0677">Repeat</keyword>
<gene>
    <name evidence="14" type="primary">LOC105048902</name>
</gene>
<dbReference type="SMART" id="SM00382">
    <property type="entry name" value="AAA"/>
    <property type="match status" value="2"/>
</dbReference>
<dbReference type="InterPro" id="IPR034003">
    <property type="entry name" value="ABCG_PDR_2"/>
</dbReference>
<dbReference type="InterPro" id="IPR034001">
    <property type="entry name" value="ABCG_PDR_1"/>
</dbReference>
<keyword evidence="8 11" id="KW-1133">Transmembrane helix</keyword>
<keyword evidence="13" id="KW-1185">Reference proteome</keyword>
<evidence type="ECO:0000256" key="9">
    <source>
        <dbReference type="ARBA" id="ARBA00023136"/>
    </source>
</evidence>
<evidence type="ECO:0000256" key="3">
    <source>
        <dbReference type="ARBA" id="ARBA00022448"/>
    </source>
</evidence>
<dbReference type="FunFam" id="3.40.50.300:FF:000059">
    <property type="entry name" value="ABC transporter G family member 40"/>
    <property type="match status" value="1"/>
</dbReference>
<dbReference type="Pfam" id="PF00005">
    <property type="entry name" value="ABC_tran"/>
    <property type="match status" value="2"/>
</dbReference>
<dbReference type="Pfam" id="PF19055">
    <property type="entry name" value="ABC2_membrane_7"/>
    <property type="match status" value="1"/>
</dbReference>
<dbReference type="Pfam" id="PF08370">
    <property type="entry name" value="PDR_assoc"/>
    <property type="match status" value="1"/>
</dbReference>
<dbReference type="InterPro" id="IPR003593">
    <property type="entry name" value="AAA+_ATPase"/>
</dbReference>
<name>A0A6I9RI94_ELAGV</name>
<feature type="transmembrane region" description="Helical" evidence="11">
    <location>
        <begin position="674"/>
        <end position="696"/>
    </location>
</feature>
<feature type="domain" description="ABC transporter" evidence="12">
    <location>
        <begin position="162"/>
        <end position="435"/>
    </location>
</feature>
<feature type="domain" description="ABC transporter" evidence="12">
    <location>
        <begin position="870"/>
        <end position="1123"/>
    </location>
</feature>
<dbReference type="CDD" id="cd03233">
    <property type="entry name" value="ABCG_PDR_domain1"/>
    <property type="match status" value="1"/>
</dbReference>
<evidence type="ECO:0000313" key="13">
    <source>
        <dbReference type="Proteomes" id="UP000504607"/>
    </source>
</evidence>
<keyword evidence="4 11" id="KW-0812">Transmembrane</keyword>
<dbReference type="GeneID" id="105048902"/>
<dbReference type="PANTHER" id="PTHR48040:SF60">
    <property type="entry name" value="ABC TRANSPORTER DOMAIN-CONTAINING PROTEIN"/>
    <property type="match status" value="1"/>
</dbReference>
<feature type="transmembrane region" description="Helical" evidence="11">
    <location>
        <begin position="627"/>
        <end position="643"/>
    </location>
</feature>
<accession>A0A6I9RI94</accession>
<dbReference type="Pfam" id="PF14510">
    <property type="entry name" value="ABC_trans_N"/>
    <property type="match status" value="1"/>
</dbReference>
<dbReference type="PROSITE" id="PS50893">
    <property type="entry name" value="ABC_TRANSPORTER_2"/>
    <property type="match status" value="2"/>
</dbReference>
<dbReference type="KEGG" id="egu:105048902"/>
<evidence type="ECO:0000256" key="11">
    <source>
        <dbReference type="SAM" id="Phobius"/>
    </source>
</evidence>
<feature type="compositionally biased region" description="Low complexity" evidence="10">
    <location>
        <begin position="1"/>
        <end position="12"/>
    </location>
</feature>
<sequence length="1471" mass="166431">MEDNLSRASSKNSSRRSSGRRSWLASSFRDPSDAFRRGLSEGDDEENLKWAALEKLPTYDRMRKAIIRQVMENGKMVSNEIDVNELGIQDRKLLLEHVLKVVEDDNERFLRRLRDRIDRVGLELPKIEVRYENLSVEADVHVGSRALPTLLNATMNIIEEIFGFLRLSPSKKRTMKILNDASGILKPSRMTLLLGPPASGKTTLLLALAGKLDKNLRVSGKITYCGHELSEFVPQRTSAYISQQDLHNGEMTVRETIDFSGRCLGVGTRYEMLSELSRRERDAGIKPDPEIDAFMKATAVEGQETNVATDYILKVLGLDICADILVGDEMRRGISGGQKKRVTTGEMLAGPARALFMDEISTGLDSSTTFQIIKFLRQMVHVMDGTVIISLLQPAPETFELFDDVVLLSEGQTVYQGPRDNVLEFFESVGFKCPERKGVADFLQEVTSKKDQEQYWFNRNQTYRYISVAEFAQLFKSFHIGQKLSEDLKIPYDKSKTHPAALATERYGISNWDLLKACLAREWLLMKHNSFVYIFKTSQITVLSLIAMTVFLRTEMHHETISDGNKYYGALFFSLINVMFNGFGEMAMTVMKLPVFYKQRDFLFFPPWAFGLSVWLLKIPISILESGIWVIITYYVIGFAPAASRFFRQLLAFFFIHQMALSLFRFIGAAARTMIISNTAGTFSVLVVFVLGGFVISKDDIQSWWIWGYWISPMMYGQNAVAINEFLAHRWSKPNNDSSIDAPTIGKAFLKSRGLFMNDYWYWLAVGALFGFSLLFNALFILALTYLNPIVNSQTVIIEEDSDGKSKKSSTSIAQEMSEFTESGRASTMPVIADATNVAMTAKRNSSEIANNADRPARRGMVLPFQPLSLAFNHVNYYVDMPAEMKSQGVEENRLQLLCDVSGAFRPGVLTALVGVSGAGKTTLMDVLAGRKTGGYIEGSISISGYPKKQETFARVSGYCEQNDIHSPYVTVYEALVYSAWLRLSPDVEQKTRKMFVEEIMELVELDPLRDALVGLPGVDGLSTEQRKRLTIAVELVSNPSIIFMDEPTSGLDARAAAIVMRTVRNTVDTGRTVVCTIHQPSIDIFESFDELLLMKRGGQVIYAGELGRHSHKLIEYFEAIPGVPKITEGYNPATWMLEVSAPSVEARMNVDFAEIYSRSSLYQRNQELIKELSIPAPSSMDLSFPTKYSQSFITQCMACFWKQHWSYWRNPQYNAIRFFMTLIIGLLFGTIFWKKGKKTSNQQDLLNLLGAIYAAVFFLGASVATTVQPVVAVERTVFYRERAAGMYSPLSYAFAQVSIEIVYIAAQSLMYTLLLFSMIGFTWRADNFFWFLYFVFMCFIYFVLYGMMIVALTPNHKIAGIVTSFFITFWNLFAGFLIFRPLIPVWWRWYYWASPVAWTIYGVVASQLGDKENLVEIPGEASSTVKAYLNDKLGYKHSFLGYVALAHAGFVLVFFLVFGYSIKFLNFQKR</sequence>
<feature type="transmembrane region" description="Helical" evidence="11">
    <location>
        <begin position="1440"/>
        <end position="1463"/>
    </location>
</feature>
<dbReference type="InterPro" id="IPR029481">
    <property type="entry name" value="ABC_trans_N"/>
</dbReference>
<keyword evidence="6" id="KW-0547">Nucleotide-binding</keyword>
<feature type="transmembrane region" description="Helical" evidence="11">
    <location>
        <begin position="1359"/>
        <end position="1378"/>
    </location>
</feature>
<keyword evidence="3" id="KW-0813">Transport</keyword>
<keyword evidence="7" id="KW-0067">ATP-binding</keyword>
<dbReference type="FunCoup" id="A0A6I9RI94">
    <property type="interactions" value="630"/>
</dbReference>
<dbReference type="GO" id="GO:0016887">
    <property type="term" value="F:ATP hydrolysis activity"/>
    <property type="evidence" value="ECO:0007669"/>
    <property type="project" value="InterPro"/>
</dbReference>
<comment type="subcellular location">
    <subcellularLocation>
        <location evidence="1">Membrane</location>
        <topology evidence="1">Multi-pass membrane protein</topology>
    </subcellularLocation>
</comment>
<evidence type="ECO:0000256" key="1">
    <source>
        <dbReference type="ARBA" id="ARBA00004141"/>
    </source>
</evidence>
<dbReference type="InterPro" id="IPR027417">
    <property type="entry name" value="P-loop_NTPase"/>
</dbReference>
<evidence type="ECO:0000256" key="10">
    <source>
        <dbReference type="SAM" id="MobiDB-lite"/>
    </source>
</evidence>
<feature type="transmembrane region" description="Helical" evidence="11">
    <location>
        <begin position="567"/>
        <end position="590"/>
    </location>
</feature>
<feature type="transmembrane region" description="Helical" evidence="11">
    <location>
        <begin position="1246"/>
        <end position="1272"/>
    </location>
</feature>
<dbReference type="OrthoDB" id="66620at2759"/>
<evidence type="ECO:0000256" key="7">
    <source>
        <dbReference type="ARBA" id="ARBA00022840"/>
    </source>
</evidence>
<feature type="transmembrane region" description="Helical" evidence="11">
    <location>
        <begin position="1292"/>
        <end position="1317"/>
    </location>
</feature>
<keyword evidence="9 11" id="KW-0472">Membrane</keyword>
<dbReference type="GO" id="GO:0016020">
    <property type="term" value="C:membrane"/>
    <property type="evidence" value="ECO:0007669"/>
    <property type="project" value="UniProtKB-SubCell"/>
</dbReference>
<dbReference type="PANTHER" id="PTHR48040">
    <property type="entry name" value="PLEIOTROPIC DRUG RESISTANCE PROTEIN 1-LIKE ISOFORM X1"/>
    <property type="match status" value="1"/>
</dbReference>
<organism evidence="13 14">
    <name type="scientific">Elaeis guineensis var. tenera</name>
    <name type="common">Oil palm</name>
    <dbReference type="NCBI Taxonomy" id="51953"/>
    <lineage>
        <taxon>Eukaryota</taxon>
        <taxon>Viridiplantae</taxon>
        <taxon>Streptophyta</taxon>
        <taxon>Embryophyta</taxon>
        <taxon>Tracheophyta</taxon>
        <taxon>Spermatophyta</taxon>
        <taxon>Magnoliopsida</taxon>
        <taxon>Liliopsida</taxon>
        <taxon>Arecaceae</taxon>
        <taxon>Arecoideae</taxon>
        <taxon>Cocoseae</taxon>
        <taxon>Elaeidinae</taxon>
        <taxon>Elaeis</taxon>
    </lineage>
</organism>